<evidence type="ECO:0000313" key="2">
    <source>
        <dbReference type="Proteomes" id="UP001469089"/>
    </source>
</evidence>
<name>A0ABV1LQU5_9BURK</name>
<accession>A0ABV1LQU5</accession>
<dbReference type="Proteomes" id="UP001469089">
    <property type="component" value="Unassembled WGS sequence"/>
</dbReference>
<dbReference type="EMBL" id="JAOALG010000001">
    <property type="protein sequence ID" value="MEQ5841557.1"/>
    <property type="molecule type" value="Genomic_DNA"/>
</dbReference>
<reference evidence="1 2" key="1">
    <citation type="journal article" date="2024" name="Chem. Sci.">
        <title>Discovery of a lagriamide polyketide by integrated genome mining, isotopic labeling, and untargeted metabolomics.</title>
        <authorList>
            <person name="Fergusson C.H."/>
            <person name="Saulog J."/>
            <person name="Paulo B.S."/>
            <person name="Wilson D.M."/>
            <person name="Liu D.Y."/>
            <person name="Morehouse N.J."/>
            <person name="Waterworth S."/>
            <person name="Barkei J."/>
            <person name="Gray C.A."/>
            <person name="Kwan J.C."/>
            <person name="Eustaquio A.S."/>
            <person name="Linington R.G."/>
        </authorList>
    </citation>
    <scope>NUCLEOTIDE SEQUENCE [LARGE SCALE GENOMIC DNA]</scope>
    <source>
        <strain evidence="1 2">RL17-338-BIF-B</strain>
    </source>
</reference>
<dbReference type="RefSeq" id="WP_349543445.1">
    <property type="nucleotide sequence ID" value="NZ_JAOALG010000001.1"/>
</dbReference>
<keyword evidence="2" id="KW-1185">Reference proteome</keyword>
<protein>
    <submittedName>
        <fullName evidence="1">Uncharacterized protein</fullName>
    </submittedName>
</protein>
<comment type="caution">
    <text evidence="1">The sequence shown here is derived from an EMBL/GenBank/DDBJ whole genome shotgun (WGS) entry which is preliminary data.</text>
</comment>
<evidence type="ECO:0000313" key="1">
    <source>
        <dbReference type="EMBL" id="MEQ5841557.1"/>
    </source>
</evidence>
<organism evidence="1 2">
    <name type="scientific">Paraburkholderia acidicola</name>
    <dbReference type="NCBI Taxonomy" id="1912599"/>
    <lineage>
        <taxon>Bacteria</taxon>
        <taxon>Pseudomonadati</taxon>
        <taxon>Pseudomonadota</taxon>
        <taxon>Betaproteobacteria</taxon>
        <taxon>Burkholderiales</taxon>
        <taxon>Burkholderiaceae</taxon>
        <taxon>Paraburkholderia</taxon>
    </lineage>
</organism>
<gene>
    <name evidence="1" type="ORF">N0A02_19180</name>
</gene>
<proteinExistence type="predicted"/>
<sequence>MARHRIGLFGVLVAVGGILALRCVQKSRAAQTTTAREVSRWEGEGGAIAPAAPAAQAVKARTACIIRALTGTRGHSRAADASQPIDGMRHYPGGCSSIRNIAV</sequence>